<evidence type="ECO:0000313" key="4">
    <source>
        <dbReference type="Proteomes" id="UP001401887"/>
    </source>
</evidence>
<dbReference type="Gene3D" id="3.90.1530.30">
    <property type="match status" value="1"/>
</dbReference>
<dbReference type="InterPro" id="IPR003115">
    <property type="entry name" value="ParB_N"/>
</dbReference>
<comment type="similarity">
    <text evidence="1">Belongs to the ParB family.</text>
</comment>
<dbReference type="EMBL" id="BAABRP010000002">
    <property type="protein sequence ID" value="GAA5512489.1"/>
    <property type="molecule type" value="Genomic_DNA"/>
</dbReference>
<dbReference type="InterPro" id="IPR050336">
    <property type="entry name" value="Chromosome_partition/occlusion"/>
</dbReference>
<feature type="domain" description="ParB-like N-terminal" evidence="2">
    <location>
        <begin position="38"/>
        <end position="127"/>
    </location>
</feature>
<evidence type="ECO:0000313" key="3">
    <source>
        <dbReference type="EMBL" id="GAA5512489.1"/>
    </source>
</evidence>
<evidence type="ECO:0000259" key="2">
    <source>
        <dbReference type="SMART" id="SM00470"/>
    </source>
</evidence>
<gene>
    <name evidence="3" type="primary">noc_1</name>
    <name evidence="3" type="ORF">Dcar01_01203</name>
</gene>
<reference evidence="3 4" key="1">
    <citation type="submission" date="2024-02" db="EMBL/GenBank/DDBJ databases">
        <title>Deinococcus carri NBRC 110142.</title>
        <authorList>
            <person name="Ichikawa N."/>
            <person name="Katano-Makiyama Y."/>
            <person name="Hidaka K."/>
        </authorList>
    </citation>
    <scope>NUCLEOTIDE SEQUENCE [LARGE SCALE GENOMIC DNA]</scope>
    <source>
        <strain evidence="3 4">NBRC 110142</strain>
    </source>
</reference>
<proteinExistence type="inferred from homology"/>
<dbReference type="NCBIfam" id="TIGR00180">
    <property type="entry name" value="parB_part"/>
    <property type="match status" value="1"/>
</dbReference>
<evidence type="ECO:0000256" key="1">
    <source>
        <dbReference type="ARBA" id="ARBA00006295"/>
    </source>
</evidence>
<dbReference type="RefSeq" id="WP_345462424.1">
    <property type="nucleotide sequence ID" value="NZ_BAABRP010000002.1"/>
</dbReference>
<dbReference type="Proteomes" id="UP001401887">
    <property type="component" value="Unassembled WGS sequence"/>
</dbReference>
<dbReference type="InterPro" id="IPR004437">
    <property type="entry name" value="ParB/RepB/Spo0J"/>
</dbReference>
<keyword evidence="4" id="KW-1185">Reference proteome</keyword>
<dbReference type="PANTHER" id="PTHR33375:SF7">
    <property type="entry name" value="CHROMOSOME 2-PARTITIONING PROTEIN PARB-RELATED"/>
    <property type="match status" value="1"/>
</dbReference>
<accession>A0ABP9W572</accession>
<dbReference type="Gene3D" id="1.10.10.2830">
    <property type="match status" value="1"/>
</dbReference>
<dbReference type="InterPro" id="IPR036086">
    <property type="entry name" value="ParB/Sulfiredoxin_sf"/>
</dbReference>
<dbReference type="SUPFAM" id="SSF110849">
    <property type="entry name" value="ParB/Sulfiredoxin"/>
    <property type="match status" value="1"/>
</dbReference>
<protein>
    <submittedName>
        <fullName evidence="3">Nucleoid occlusion protein</fullName>
    </submittedName>
</protein>
<dbReference type="SMART" id="SM00470">
    <property type="entry name" value="ParB"/>
    <property type="match status" value="1"/>
</dbReference>
<name>A0ABP9W572_9DEIO</name>
<dbReference type="SUPFAM" id="SSF109709">
    <property type="entry name" value="KorB DNA-binding domain-like"/>
    <property type="match status" value="1"/>
</dbReference>
<organism evidence="3 4">
    <name type="scientific">Deinococcus carri</name>
    <dbReference type="NCBI Taxonomy" id="1211323"/>
    <lineage>
        <taxon>Bacteria</taxon>
        <taxon>Thermotogati</taxon>
        <taxon>Deinococcota</taxon>
        <taxon>Deinococci</taxon>
        <taxon>Deinococcales</taxon>
        <taxon>Deinococcaceae</taxon>
        <taxon>Deinococcus</taxon>
    </lineage>
</organism>
<sequence>MTAKGKKGAGFAHLVPSADALAAITEQAVLVNAPIASVHVLPGFNHRGRYSGDELTSETLQELVKSIREHGVLQPLWVRLSNGEYSVIAGERRYRAAVLADLTHLPVLNFGVVDDERAEELALIENAHRTNPSIVDQTLSGFKLLTRRTGMNQDELVRYLNQVRKGQIPDTHGVGEWLQATYGTGISVWAQQRSKILNFTPEELTAVEAKQLDVKAVYELLNVKDQAKRRELLTEAVQRGWKAEDVRKAVQALTPKKVHPLLSSVDGLRADLPRLKQLTGKEAARAQKLIAELRALLGSGQQG</sequence>
<dbReference type="Pfam" id="PF02195">
    <property type="entry name" value="ParB_N"/>
    <property type="match status" value="1"/>
</dbReference>
<dbReference type="PANTHER" id="PTHR33375">
    <property type="entry name" value="CHROMOSOME-PARTITIONING PROTEIN PARB-RELATED"/>
    <property type="match status" value="1"/>
</dbReference>
<comment type="caution">
    <text evidence="3">The sequence shown here is derived from an EMBL/GenBank/DDBJ whole genome shotgun (WGS) entry which is preliminary data.</text>
</comment>